<evidence type="ECO:0000313" key="2">
    <source>
        <dbReference type="EMBL" id="KAJ1203695.1"/>
    </source>
</evidence>
<reference evidence="2" key="1">
    <citation type="journal article" date="2022" name="bioRxiv">
        <title>Sequencing and chromosome-scale assembly of the giantPleurodeles waltlgenome.</title>
        <authorList>
            <person name="Brown T."/>
            <person name="Elewa A."/>
            <person name="Iarovenko S."/>
            <person name="Subramanian E."/>
            <person name="Araus A.J."/>
            <person name="Petzold A."/>
            <person name="Susuki M."/>
            <person name="Suzuki K.-i.T."/>
            <person name="Hayashi T."/>
            <person name="Toyoda A."/>
            <person name="Oliveira C."/>
            <person name="Osipova E."/>
            <person name="Leigh N.D."/>
            <person name="Simon A."/>
            <person name="Yun M.H."/>
        </authorList>
    </citation>
    <scope>NUCLEOTIDE SEQUENCE</scope>
    <source>
        <strain evidence="2">20211129_DDA</strain>
        <tissue evidence="2">Liver</tissue>
    </source>
</reference>
<feature type="region of interest" description="Disordered" evidence="1">
    <location>
        <begin position="57"/>
        <end position="80"/>
    </location>
</feature>
<sequence length="80" mass="9489">MRKEHAFRLMHCRCADRNRRRRCRRLRTPSAAKPSRAVFQRDTGVQWCRMAEWLQSASQRRRGSLGTPAGRPRLPLDDKQ</sequence>
<comment type="caution">
    <text evidence="2">The sequence shown here is derived from an EMBL/GenBank/DDBJ whole genome shotgun (WGS) entry which is preliminary data.</text>
</comment>
<name>A0AAV7VSP8_PLEWA</name>
<dbReference type="AlphaFoldDB" id="A0AAV7VSP8"/>
<dbReference type="EMBL" id="JANPWB010000003">
    <property type="protein sequence ID" value="KAJ1203695.1"/>
    <property type="molecule type" value="Genomic_DNA"/>
</dbReference>
<organism evidence="2 3">
    <name type="scientific">Pleurodeles waltl</name>
    <name type="common">Iberian ribbed newt</name>
    <dbReference type="NCBI Taxonomy" id="8319"/>
    <lineage>
        <taxon>Eukaryota</taxon>
        <taxon>Metazoa</taxon>
        <taxon>Chordata</taxon>
        <taxon>Craniata</taxon>
        <taxon>Vertebrata</taxon>
        <taxon>Euteleostomi</taxon>
        <taxon>Amphibia</taxon>
        <taxon>Batrachia</taxon>
        <taxon>Caudata</taxon>
        <taxon>Salamandroidea</taxon>
        <taxon>Salamandridae</taxon>
        <taxon>Pleurodelinae</taxon>
        <taxon>Pleurodeles</taxon>
    </lineage>
</organism>
<proteinExistence type="predicted"/>
<evidence type="ECO:0000256" key="1">
    <source>
        <dbReference type="SAM" id="MobiDB-lite"/>
    </source>
</evidence>
<dbReference type="Proteomes" id="UP001066276">
    <property type="component" value="Chromosome 2_1"/>
</dbReference>
<keyword evidence="3" id="KW-1185">Reference proteome</keyword>
<protein>
    <submittedName>
        <fullName evidence="2">Uncharacterized protein</fullName>
    </submittedName>
</protein>
<gene>
    <name evidence="2" type="ORF">NDU88_007476</name>
</gene>
<accession>A0AAV7VSP8</accession>
<evidence type="ECO:0000313" key="3">
    <source>
        <dbReference type="Proteomes" id="UP001066276"/>
    </source>
</evidence>